<proteinExistence type="predicted"/>
<sequence>MHKALAAGLFLALSNSANAGEAFSWTGSYEGFVACDRVMNGAPSTFGRALELHFVQDGNVLHIATEIDDPSLGNKASLYNGLVMASPAGDFTSGYLEACQSRFPYKELIRIFPASTTSDKFGFSASTVFVTDNLPGAEGALLVENCRWSATRVSRDVPKIKKCETPPSAN</sequence>
<dbReference type="STRING" id="311410.LA5095_03339"/>
<dbReference type="AlphaFoldDB" id="A0A0M6ZST2"/>
<dbReference type="GeneID" id="97668152"/>
<feature type="chain" id="PRO_5009787871" evidence="1">
    <location>
        <begin position="20"/>
        <end position="170"/>
    </location>
</feature>
<protein>
    <submittedName>
        <fullName evidence="2">Uncharacterized protein</fullName>
    </submittedName>
</protein>
<reference evidence="3" key="1">
    <citation type="submission" date="2015-07" db="EMBL/GenBank/DDBJ databases">
        <authorList>
            <person name="Rodrigo-Torres Lidia"/>
            <person name="Arahal R.David."/>
        </authorList>
    </citation>
    <scope>NUCLEOTIDE SEQUENCE [LARGE SCALE GENOMIC DNA]</scope>
    <source>
        <strain evidence="3">CECT 5096</strain>
    </source>
</reference>
<dbReference type="Proteomes" id="UP000049983">
    <property type="component" value="Unassembled WGS sequence"/>
</dbReference>
<dbReference type="EMBL" id="CXWC01000001">
    <property type="protein sequence ID" value="CTQ65276.1"/>
    <property type="molecule type" value="Genomic_DNA"/>
</dbReference>
<accession>A0A0M6ZST2</accession>
<dbReference type="RefSeq" id="WP_055116726.1">
    <property type="nucleotide sequence ID" value="NZ_CXWA01000003.1"/>
</dbReference>
<organism evidence="2 3">
    <name type="scientific">Roseibium album</name>
    <dbReference type="NCBI Taxonomy" id="311410"/>
    <lineage>
        <taxon>Bacteria</taxon>
        <taxon>Pseudomonadati</taxon>
        <taxon>Pseudomonadota</taxon>
        <taxon>Alphaproteobacteria</taxon>
        <taxon>Hyphomicrobiales</taxon>
        <taxon>Stappiaceae</taxon>
        <taxon>Roseibium</taxon>
    </lineage>
</organism>
<keyword evidence="1" id="KW-0732">Signal</keyword>
<feature type="signal peptide" evidence="1">
    <location>
        <begin position="1"/>
        <end position="19"/>
    </location>
</feature>
<evidence type="ECO:0000313" key="3">
    <source>
        <dbReference type="Proteomes" id="UP000049983"/>
    </source>
</evidence>
<evidence type="ECO:0000313" key="2">
    <source>
        <dbReference type="EMBL" id="CTQ65276.1"/>
    </source>
</evidence>
<gene>
    <name evidence="2" type="ORF">LA5096_00705</name>
</gene>
<evidence type="ECO:0000256" key="1">
    <source>
        <dbReference type="SAM" id="SignalP"/>
    </source>
</evidence>
<name>A0A0M6ZST2_9HYPH</name>
<keyword evidence="3" id="KW-1185">Reference proteome</keyword>